<gene>
    <name evidence="2" type="ORF">AB986_03845</name>
</gene>
<evidence type="ECO:0000313" key="2">
    <source>
        <dbReference type="EMBL" id="KMM38440.1"/>
    </source>
</evidence>
<keyword evidence="3" id="KW-1185">Reference proteome</keyword>
<dbReference type="EMBL" id="LELK01000001">
    <property type="protein sequence ID" value="KMM38440.1"/>
    <property type="molecule type" value="Genomic_DNA"/>
</dbReference>
<comment type="caution">
    <text evidence="2">The sequence shown here is derived from an EMBL/GenBank/DDBJ whole genome shotgun (WGS) entry which is preliminary data.</text>
</comment>
<proteinExistence type="predicted"/>
<evidence type="ECO:0000256" key="1">
    <source>
        <dbReference type="SAM" id="Phobius"/>
    </source>
</evidence>
<keyword evidence="1" id="KW-0812">Transmembrane</keyword>
<name>A0A0J6CZ91_9BACL</name>
<dbReference type="RefSeq" id="WP_048309552.1">
    <property type="nucleotide sequence ID" value="NZ_CP119526.1"/>
</dbReference>
<organism evidence="2 3">
    <name type="scientific">Guptibacillus hwajinpoensis</name>
    <dbReference type="NCBI Taxonomy" id="208199"/>
    <lineage>
        <taxon>Bacteria</taxon>
        <taxon>Bacillati</taxon>
        <taxon>Bacillota</taxon>
        <taxon>Bacilli</taxon>
        <taxon>Bacillales</taxon>
        <taxon>Guptibacillaceae</taxon>
        <taxon>Guptibacillus</taxon>
    </lineage>
</organism>
<keyword evidence="1" id="KW-1133">Transmembrane helix</keyword>
<accession>A0A0J6CZ91</accession>
<evidence type="ECO:0000313" key="3">
    <source>
        <dbReference type="Proteomes" id="UP000035996"/>
    </source>
</evidence>
<dbReference type="Proteomes" id="UP000035996">
    <property type="component" value="Unassembled WGS sequence"/>
</dbReference>
<dbReference type="AlphaFoldDB" id="A0A0J6CZ91"/>
<feature type="transmembrane region" description="Helical" evidence="1">
    <location>
        <begin position="6"/>
        <end position="25"/>
    </location>
</feature>
<keyword evidence="1" id="KW-0472">Membrane</keyword>
<sequence>MDDAVFWVSSIGGLLSLGVFIWYYASLGKRISKEEKEAGEDLTYKINPFTGTSKDTKGKK</sequence>
<dbReference type="STRING" id="157733.AB986_03845"/>
<dbReference type="OrthoDB" id="2893476at2"/>
<protein>
    <submittedName>
        <fullName evidence="2">Uncharacterized protein</fullName>
    </submittedName>
</protein>
<reference evidence="2" key="1">
    <citation type="submission" date="2015-06" db="EMBL/GenBank/DDBJ databases">
        <authorList>
            <person name="Liu B."/>
            <person name="Wang J."/>
            <person name="Zhu Y."/>
            <person name="Liu G."/>
            <person name="Chen Q."/>
            <person name="Zheng C."/>
            <person name="Che J."/>
            <person name="Ge C."/>
            <person name="Shi H."/>
            <person name="Pan Z."/>
            <person name="Liu X."/>
        </authorList>
    </citation>
    <scope>NUCLEOTIDE SEQUENCE [LARGE SCALE GENOMIC DNA]</scope>
    <source>
        <strain evidence="2">DSM 16346</strain>
    </source>
</reference>